<keyword evidence="7" id="KW-0408">Iron</keyword>
<evidence type="ECO:0000256" key="6">
    <source>
        <dbReference type="ARBA" id="ARBA00022729"/>
    </source>
</evidence>
<evidence type="ECO:0000256" key="1">
    <source>
        <dbReference type="ARBA" id="ARBA00004571"/>
    </source>
</evidence>
<evidence type="ECO:0000256" key="10">
    <source>
        <dbReference type="ARBA" id="ARBA00023136"/>
    </source>
</evidence>
<evidence type="ECO:0000256" key="7">
    <source>
        <dbReference type="ARBA" id="ARBA00023004"/>
    </source>
</evidence>
<dbReference type="Pfam" id="PF13715">
    <property type="entry name" value="CarbopepD_reg_2"/>
    <property type="match status" value="1"/>
</dbReference>
<evidence type="ECO:0000256" key="13">
    <source>
        <dbReference type="RuleBase" id="RU003357"/>
    </source>
</evidence>
<evidence type="ECO:0000256" key="11">
    <source>
        <dbReference type="ARBA" id="ARBA00023237"/>
    </source>
</evidence>
<evidence type="ECO:0000256" key="4">
    <source>
        <dbReference type="ARBA" id="ARBA00022496"/>
    </source>
</evidence>
<keyword evidence="5 12" id="KW-0812">Transmembrane</keyword>
<comment type="subcellular location">
    <subcellularLocation>
        <location evidence="1 12">Cell outer membrane</location>
        <topology evidence="1 12">Multi-pass membrane protein</topology>
    </subcellularLocation>
</comment>
<evidence type="ECO:0000259" key="15">
    <source>
        <dbReference type="Pfam" id="PF00593"/>
    </source>
</evidence>
<feature type="domain" description="TonB-dependent receptor-like beta-barrel" evidence="15">
    <location>
        <begin position="415"/>
        <end position="799"/>
    </location>
</feature>
<dbReference type="Proteomes" id="UP001596958">
    <property type="component" value="Unassembled WGS sequence"/>
</dbReference>
<dbReference type="Gene3D" id="2.60.40.1120">
    <property type="entry name" value="Carboxypeptidase-like, regulatory domain"/>
    <property type="match status" value="1"/>
</dbReference>
<dbReference type="Pfam" id="PF07715">
    <property type="entry name" value="Plug"/>
    <property type="match status" value="1"/>
</dbReference>
<dbReference type="InterPro" id="IPR036942">
    <property type="entry name" value="Beta-barrel_TonB_sf"/>
</dbReference>
<evidence type="ECO:0000256" key="2">
    <source>
        <dbReference type="ARBA" id="ARBA00022448"/>
    </source>
</evidence>
<keyword evidence="6 14" id="KW-0732">Signal</keyword>
<keyword evidence="9 13" id="KW-0798">TonB box</keyword>
<dbReference type="PROSITE" id="PS52016">
    <property type="entry name" value="TONB_DEPENDENT_REC_3"/>
    <property type="match status" value="1"/>
</dbReference>
<dbReference type="Pfam" id="PF00593">
    <property type="entry name" value="TonB_dep_Rec_b-barrel"/>
    <property type="match status" value="1"/>
</dbReference>
<sequence>MLKHFPVTIKIMALVLLLTSSVAGLAQNIRGTVRGKVVTAKNEPAAYVSIGLEGTTHGSTTNEQGEFSFRAPAGTYKLVISYVGVERVEIPVTINAAQSTDVAQITVKASQSQLTEVNVIANSANRFTSRISNDAAKIPLAALENSQSYTTITGGLIKEQQIFSLDDALRNAPGIQKLWDATSRAGDGGGIFTQRGFVTQATVRNGIAGLVTNTIDAVNLEKIEVIKGPSGTLFGSTLTSFGGLINRVTKKPYDVFGAEVGHSVGSYDLSRTTLDLNTPLTTSKNVLLRINSAYNYEGSFRNYGKTRTFAFAPSLSIKASDRLSFLLEAELYYGHAAAKPFFFFYNSPKDMGPKGVTEVKDLGIDYKQAYVNDDITMYSRSTNYFAQANYKISDKFISQTVFSSSNSFSDGANPFYYLVNDATAQLFNPTLPATPTGHDYIVRGDQTTRNSKFAAVEVQQNFNGDFKTGSLRHRAVFGLDYQYINSNQVFLSGTYDVVRINDKNFDYAALNKNIVDAYYAANPASAANAFTYYYKKNTYSAYLSDVVNITDRLIASVGVRVDRFENKGTYNFDRVQVNKPFSQTAVAPKFGLIYQPVKDAVSLFANFQNGFVNPDVYVNTTGQSITPKIQNAKQIEGGVKTALFNGKLNSTISYYHISLTNTMRNVPGSAIFAQEQDGTQVSKGFEADIVAAPFSGFNIVAGFAYNDSKITNSTDPNVAGRRPVTAGSPYLANFYLSYRLSETAVKGLGFGLGGNYGSKTYAVNSISEGTFQLPEYYVYNANVFFDRTKYRFGLAVNNLTNTQYYTGYTTINPQRLRQFVLSASYKF</sequence>
<dbReference type="PANTHER" id="PTHR32552:SF68">
    <property type="entry name" value="FERRICHROME OUTER MEMBRANE TRANSPORTER_PHAGE RECEPTOR"/>
    <property type="match status" value="1"/>
</dbReference>
<evidence type="ECO:0000313" key="18">
    <source>
        <dbReference type="Proteomes" id="UP001596958"/>
    </source>
</evidence>
<reference evidence="18" key="1">
    <citation type="journal article" date="2019" name="Int. J. Syst. Evol. Microbiol.">
        <title>The Global Catalogue of Microorganisms (GCM) 10K type strain sequencing project: providing services to taxonomists for standard genome sequencing and annotation.</title>
        <authorList>
            <consortium name="The Broad Institute Genomics Platform"/>
            <consortium name="The Broad Institute Genome Sequencing Center for Infectious Disease"/>
            <person name="Wu L."/>
            <person name="Ma J."/>
        </authorList>
    </citation>
    <scope>NUCLEOTIDE SEQUENCE [LARGE SCALE GENOMIC DNA]</scope>
    <source>
        <strain evidence="18">CCUG 63418</strain>
    </source>
</reference>
<keyword evidence="10 12" id="KW-0472">Membrane</keyword>
<dbReference type="InterPro" id="IPR039426">
    <property type="entry name" value="TonB-dep_rcpt-like"/>
</dbReference>
<proteinExistence type="inferred from homology"/>
<dbReference type="SUPFAM" id="SSF49464">
    <property type="entry name" value="Carboxypeptidase regulatory domain-like"/>
    <property type="match status" value="1"/>
</dbReference>
<dbReference type="EMBL" id="JBHTHU010000009">
    <property type="protein sequence ID" value="MFD0750944.1"/>
    <property type="molecule type" value="Genomic_DNA"/>
</dbReference>
<dbReference type="CDD" id="cd01347">
    <property type="entry name" value="ligand_gated_channel"/>
    <property type="match status" value="1"/>
</dbReference>
<keyword evidence="4" id="KW-0410">Iron transport</keyword>
<dbReference type="Gene3D" id="2.40.170.20">
    <property type="entry name" value="TonB-dependent receptor, beta-barrel domain"/>
    <property type="match status" value="1"/>
</dbReference>
<organism evidence="17 18">
    <name type="scientific">Mucilaginibacter calamicampi</name>
    <dbReference type="NCBI Taxonomy" id="1302352"/>
    <lineage>
        <taxon>Bacteria</taxon>
        <taxon>Pseudomonadati</taxon>
        <taxon>Bacteroidota</taxon>
        <taxon>Sphingobacteriia</taxon>
        <taxon>Sphingobacteriales</taxon>
        <taxon>Sphingobacteriaceae</taxon>
        <taxon>Mucilaginibacter</taxon>
    </lineage>
</organism>
<keyword evidence="8" id="KW-0406">Ion transport</keyword>
<dbReference type="InterPro" id="IPR000531">
    <property type="entry name" value="Beta-barrel_TonB"/>
</dbReference>
<name>A0ABW2YWT1_9SPHI</name>
<keyword evidence="3 12" id="KW-1134">Transmembrane beta strand</keyword>
<keyword evidence="2 12" id="KW-0813">Transport</keyword>
<evidence type="ECO:0000256" key="3">
    <source>
        <dbReference type="ARBA" id="ARBA00022452"/>
    </source>
</evidence>
<accession>A0ABW2YWT1</accession>
<comment type="similarity">
    <text evidence="12 13">Belongs to the TonB-dependent receptor family.</text>
</comment>
<evidence type="ECO:0000256" key="9">
    <source>
        <dbReference type="ARBA" id="ARBA00023077"/>
    </source>
</evidence>
<dbReference type="InterPro" id="IPR037066">
    <property type="entry name" value="Plug_dom_sf"/>
</dbReference>
<feature type="chain" id="PRO_5046479206" evidence="14">
    <location>
        <begin position="27"/>
        <end position="827"/>
    </location>
</feature>
<feature type="domain" description="TonB-dependent receptor plug" evidence="16">
    <location>
        <begin position="144"/>
        <end position="237"/>
    </location>
</feature>
<dbReference type="RefSeq" id="WP_377100664.1">
    <property type="nucleotide sequence ID" value="NZ_JBHTHU010000009.1"/>
</dbReference>
<evidence type="ECO:0000259" key="16">
    <source>
        <dbReference type="Pfam" id="PF07715"/>
    </source>
</evidence>
<protein>
    <submittedName>
        <fullName evidence="17">TonB-dependent receptor domain-containing protein</fullName>
    </submittedName>
</protein>
<dbReference type="InterPro" id="IPR012910">
    <property type="entry name" value="Plug_dom"/>
</dbReference>
<keyword evidence="17" id="KW-0675">Receptor</keyword>
<dbReference type="InterPro" id="IPR008969">
    <property type="entry name" value="CarboxyPept-like_regulatory"/>
</dbReference>
<keyword evidence="18" id="KW-1185">Reference proteome</keyword>
<evidence type="ECO:0000313" key="17">
    <source>
        <dbReference type="EMBL" id="MFD0750944.1"/>
    </source>
</evidence>
<keyword evidence="11 12" id="KW-0998">Cell outer membrane</keyword>
<evidence type="ECO:0000256" key="14">
    <source>
        <dbReference type="SAM" id="SignalP"/>
    </source>
</evidence>
<dbReference type="Gene3D" id="2.170.130.10">
    <property type="entry name" value="TonB-dependent receptor, plug domain"/>
    <property type="match status" value="1"/>
</dbReference>
<dbReference type="PANTHER" id="PTHR32552">
    <property type="entry name" value="FERRICHROME IRON RECEPTOR-RELATED"/>
    <property type="match status" value="1"/>
</dbReference>
<gene>
    <name evidence="17" type="ORF">ACFQZS_12385</name>
</gene>
<evidence type="ECO:0000256" key="5">
    <source>
        <dbReference type="ARBA" id="ARBA00022692"/>
    </source>
</evidence>
<comment type="caution">
    <text evidence="17">The sequence shown here is derived from an EMBL/GenBank/DDBJ whole genome shotgun (WGS) entry which is preliminary data.</text>
</comment>
<evidence type="ECO:0000256" key="8">
    <source>
        <dbReference type="ARBA" id="ARBA00023065"/>
    </source>
</evidence>
<evidence type="ECO:0000256" key="12">
    <source>
        <dbReference type="PROSITE-ProRule" id="PRU01360"/>
    </source>
</evidence>
<feature type="signal peptide" evidence="14">
    <location>
        <begin position="1"/>
        <end position="26"/>
    </location>
</feature>
<dbReference type="SUPFAM" id="SSF56935">
    <property type="entry name" value="Porins"/>
    <property type="match status" value="1"/>
</dbReference>